<evidence type="ECO:0000313" key="2">
    <source>
        <dbReference type="Proteomes" id="UP000197334"/>
    </source>
</evidence>
<accession>A0A246S0N9</accession>
<keyword evidence="2" id="KW-1185">Reference proteome</keyword>
<sequence>MSNTLQPLSDHWRNRYLLMRHGHSQANQQGVIVSSPERGIENFGLSEYGEQQLAQLVADWQWPVPTRVVHSDFLRTTQTAAHVAARFGLVPSVDTRLRERHFGELEGQGDDRYPRIWALDAEDAEHRHYQVEALSGVASRMQAVIAAWEQQVSGETILLVSHGDPLQILLTALANKPLTQHREQPALLPASVTQVGG</sequence>
<protein>
    <submittedName>
        <fullName evidence="1">Phosphoglucomutase</fullName>
    </submittedName>
</protein>
<organism evidence="1 2">
    <name type="scientific">Halomonas campaniensis</name>
    <dbReference type="NCBI Taxonomy" id="213554"/>
    <lineage>
        <taxon>Bacteria</taxon>
        <taxon>Pseudomonadati</taxon>
        <taxon>Pseudomonadota</taxon>
        <taxon>Gammaproteobacteria</taxon>
        <taxon>Oceanospirillales</taxon>
        <taxon>Halomonadaceae</taxon>
        <taxon>Halomonas</taxon>
    </lineage>
</organism>
<dbReference type="RefSeq" id="WP_088700206.1">
    <property type="nucleotide sequence ID" value="NZ_JPUA01000028.1"/>
</dbReference>
<dbReference type="EMBL" id="JPUA01000028">
    <property type="protein sequence ID" value="OWV29757.1"/>
    <property type="molecule type" value="Genomic_DNA"/>
</dbReference>
<dbReference type="InterPro" id="IPR013078">
    <property type="entry name" value="His_Pase_superF_clade-1"/>
</dbReference>
<dbReference type="CDD" id="cd07067">
    <property type="entry name" value="HP_PGM_like"/>
    <property type="match status" value="1"/>
</dbReference>
<dbReference type="InterPro" id="IPR029033">
    <property type="entry name" value="His_PPase_superfam"/>
</dbReference>
<dbReference type="PIRSF" id="PIRSF000709">
    <property type="entry name" value="6PFK_2-Ptase"/>
    <property type="match status" value="1"/>
</dbReference>
<dbReference type="Gene3D" id="3.40.50.1240">
    <property type="entry name" value="Phosphoglycerate mutase-like"/>
    <property type="match status" value="1"/>
</dbReference>
<dbReference type="PANTHER" id="PTHR47821">
    <property type="entry name" value="PHOSPHOGLYCERATE MUTASE FAMILY PROTEIN"/>
    <property type="match status" value="1"/>
</dbReference>
<dbReference type="AlphaFoldDB" id="A0A246S0N9"/>
<reference evidence="1 2" key="1">
    <citation type="submission" date="2014-08" db="EMBL/GenBank/DDBJ databases">
        <title>Draft genome sequence of a novel L-asparaginase producing marine bacterium, Halomonas campaniensis.</title>
        <authorList>
            <person name="Sundarakrishnan B."/>
            <person name="Moushumi Priya A."/>
            <person name="Raman G."/>
            <person name="Sakthivel N."/>
            <person name="Park S."/>
            <person name="Jayachandran S."/>
        </authorList>
    </citation>
    <scope>NUCLEOTIDE SEQUENCE [LARGE SCALE GENOMIC DNA]</scope>
    <source>
        <strain evidence="1 2">SK03</strain>
    </source>
</reference>
<evidence type="ECO:0000313" key="1">
    <source>
        <dbReference type="EMBL" id="OWV29757.1"/>
    </source>
</evidence>
<dbReference type="PANTHER" id="PTHR47821:SF2">
    <property type="entry name" value="PHOSPHOGLYCERATE MUTASE FAMILY PROTEIN"/>
    <property type="match status" value="1"/>
</dbReference>
<dbReference type="OrthoDB" id="9793115at2"/>
<comment type="caution">
    <text evidence="1">The sequence shown here is derived from an EMBL/GenBank/DDBJ whole genome shotgun (WGS) entry which is preliminary data.</text>
</comment>
<dbReference type="Pfam" id="PF00300">
    <property type="entry name" value="His_Phos_1"/>
    <property type="match status" value="1"/>
</dbReference>
<gene>
    <name evidence="1" type="ORF">JI62_10940</name>
</gene>
<proteinExistence type="predicted"/>
<dbReference type="SMART" id="SM00855">
    <property type="entry name" value="PGAM"/>
    <property type="match status" value="1"/>
</dbReference>
<name>A0A246S0N9_9GAMM</name>
<dbReference type="Proteomes" id="UP000197334">
    <property type="component" value="Unassembled WGS sequence"/>
</dbReference>
<dbReference type="SUPFAM" id="SSF53254">
    <property type="entry name" value="Phosphoglycerate mutase-like"/>
    <property type="match status" value="1"/>
</dbReference>